<dbReference type="InterPro" id="IPR013087">
    <property type="entry name" value="Znf_C2H2_type"/>
</dbReference>
<dbReference type="Gene3D" id="3.40.1800.20">
    <property type="match status" value="1"/>
</dbReference>
<dbReference type="InterPro" id="IPR012934">
    <property type="entry name" value="Znf_AD"/>
</dbReference>
<evidence type="ECO:0000256" key="3">
    <source>
        <dbReference type="ARBA" id="ARBA00022771"/>
    </source>
</evidence>
<feature type="domain" description="C2H2-type" evidence="6">
    <location>
        <begin position="282"/>
        <end position="309"/>
    </location>
</feature>
<reference evidence="8 9" key="2">
    <citation type="journal article" date="2018" name="Elife">
        <title>Firefly genomes illuminate parallel origins of bioluminescence in beetles.</title>
        <authorList>
            <person name="Fallon T.R."/>
            <person name="Lower S.E."/>
            <person name="Chang C.H."/>
            <person name="Bessho-Uehara M."/>
            <person name="Martin G.J."/>
            <person name="Bewick A.J."/>
            <person name="Behringer M."/>
            <person name="Debat H.J."/>
            <person name="Wong I."/>
            <person name="Day J.C."/>
            <person name="Suvorov A."/>
            <person name="Silva C.J."/>
            <person name="Stanger-Hall K.F."/>
            <person name="Hall D.W."/>
            <person name="Schmitz R.J."/>
            <person name="Nelson D.R."/>
            <person name="Lewis S.M."/>
            <person name="Shigenobu S."/>
            <person name="Bybee S.M."/>
            <person name="Larracuente A.M."/>
            <person name="Oba Y."/>
            <person name="Weng J.K."/>
        </authorList>
    </citation>
    <scope>NUCLEOTIDE SEQUENCE [LARGE SCALE GENOMIC DNA]</scope>
    <source>
        <strain evidence="8">1611_PpyrPB1</strain>
        <tissue evidence="8">Whole body</tissue>
    </source>
</reference>
<accession>A0A1Y1MNE0</accession>
<dbReference type="InParanoid" id="A0A1Y1MNE0"/>
<gene>
    <name evidence="8" type="ORF">PPYR_14969</name>
</gene>
<dbReference type="GO" id="GO:0005634">
    <property type="term" value="C:nucleus"/>
    <property type="evidence" value="ECO:0007669"/>
    <property type="project" value="InterPro"/>
</dbReference>
<dbReference type="GO" id="GO:0000981">
    <property type="term" value="F:DNA-binding transcription factor activity, RNA polymerase II-specific"/>
    <property type="evidence" value="ECO:0007669"/>
    <property type="project" value="TreeGrafter"/>
</dbReference>
<evidence type="ECO:0000256" key="5">
    <source>
        <dbReference type="PROSITE-ProRule" id="PRU00042"/>
    </source>
</evidence>
<dbReference type="SMART" id="SM00355">
    <property type="entry name" value="ZnF_C2H2"/>
    <property type="match status" value="8"/>
</dbReference>
<feature type="domain" description="C2H2-type" evidence="6">
    <location>
        <begin position="394"/>
        <end position="421"/>
    </location>
</feature>
<dbReference type="PANTHER" id="PTHR24408">
    <property type="entry name" value="ZINC FINGER PROTEIN"/>
    <property type="match status" value="1"/>
</dbReference>
<name>A0A1Y1MNE0_PHOPY</name>
<keyword evidence="4" id="KW-0862">Zinc</keyword>
<dbReference type="Gene3D" id="3.30.160.60">
    <property type="entry name" value="Classic Zinc Finger"/>
    <property type="match status" value="6"/>
</dbReference>
<dbReference type="Proteomes" id="UP000327044">
    <property type="component" value="Unassembled WGS sequence"/>
</dbReference>
<dbReference type="FunFam" id="3.30.160.60:FF:000882">
    <property type="entry name" value="Predicted gene, 21060"/>
    <property type="match status" value="1"/>
</dbReference>
<feature type="domain" description="C2H2-type" evidence="6">
    <location>
        <begin position="366"/>
        <end position="393"/>
    </location>
</feature>
<evidence type="ECO:0000256" key="4">
    <source>
        <dbReference type="ARBA" id="ARBA00022833"/>
    </source>
</evidence>
<dbReference type="PANTHER" id="PTHR24408:SF67">
    <property type="entry name" value="C2H2-TYPE DOMAIN-CONTAINING PROTEIN"/>
    <property type="match status" value="1"/>
</dbReference>
<feature type="domain" description="C2H2-type" evidence="6">
    <location>
        <begin position="310"/>
        <end position="337"/>
    </location>
</feature>
<reference evidence="8" key="3">
    <citation type="submission" date="2019-08" db="EMBL/GenBank/DDBJ databases">
        <authorList>
            <consortium name="Photinus pyralis genome working group"/>
            <person name="Fallon T.R."/>
            <person name="Sander Lower S.E."/>
            <person name="Weng J.-K."/>
        </authorList>
    </citation>
    <scope>NUCLEOTIDE SEQUENCE</scope>
    <source>
        <strain evidence="8">1611_PpyrPB1</strain>
        <tissue evidence="8">Whole body</tissue>
    </source>
</reference>
<keyword evidence="3 5" id="KW-0863">Zinc-finger</keyword>
<protein>
    <recommendedName>
        <fullName evidence="6">C2H2-type domain-containing protein</fullName>
    </recommendedName>
</protein>
<dbReference type="PROSITE" id="PS50157">
    <property type="entry name" value="ZINC_FINGER_C2H2_2"/>
    <property type="match status" value="8"/>
</dbReference>
<feature type="domain" description="C2H2-type" evidence="6">
    <location>
        <begin position="422"/>
        <end position="445"/>
    </location>
</feature>
<evidence type="ECO:0000313" key="8">
    <source>
        <dbReference type="EMBL" id="KAB0790882.1"/>
    </source>
</evidence>
<dbReference type="EMBL" id="GEZM01032221">
    <property type="protein sequence ID" value="JAV84759.1"/>
    <property type="molecule type" value="Transcribed_RNA"/>
</dbReference>
<dbReference type="FunFam" id="3.30.160.60:FF:000446">
    <property type="entry name" value="Zinc finger protein"/>
    <property type="match status" value="4"/>
</dbReference>
<dbReference type="AlphaFoldDB" id="A0A1Y1MNE0"/>
<dbReference type="GO" id="GO:0043565">
    <property type="term" value="F:sequence-specific DNA binding"/>
    <property type="evidence" value="ECO:0007669"/>
    <property type="project" value="TreeGrafter"/>
</dbReference>
<feature type="domain" description="C2H2-type" evidence="6">
    <location>
        <begin position="338"/>
        <end position="365"/>
    </location>
</feature>
<evidence type="ECO:0000259" key="6">
    <source>
        <dbReference type="PROSITE" id="PS50157"/>
    </source>
</evidence>
<dbReference type="Pfam" id="PF00096">
    <property type="entry name" value="zf-C2H2"/>
    <property type="match status" value="2"/>
</dbReference>
<dbReference type="InterPro" id="IPR036236">
    <property type="entry name" value="Znf_C2H2_sf"/>
</dbReference>
<dbReference type="SUPFAM" id="SSF57716">
    <property type="entry name" value="Glucocorticoid receptor-like (DNA-binding domain)"/>
    <property type="match status" value="1"/>
</dbReference>
<sequence>MDESLKMDCKVPVDFIDVCRTCLRKISDATQLFYIVTNEATTVQSVRYKLEDCIPSLDLSLTSNPVVCKDCFDAINLMHSFKENCLQYEFYIKNYAETACLPDNCVELAEMVRENEKMWLSWISPDLKPNCTLVEDNGNLECYTDSNVKQEPVEYDQTDYEPIDKEEELKEAVVKSEVKSQEYYCNDCTYNTNSKSKLLIHLQSHVVETTLLEIIRQEAEQDDESVDDDDDDYIPYSQKRHICKICKYTTDRRSKLKVHMKTHRKLKSFKKLDLRNMRNVLYKCSKCSFTTAEKQELSSHVKVHSFQKRFVCFLCGYSSNQRGNLNMHARIHTDEKLFKCEYCNYSSHQKNNLKIHTMLHTGETPYSCAVCSFRTVYKHALDVHTRIHTGEKPYKCNVCSYSSIYKQSLNVHERIHLKEKPFKCTQCSYSSCQRSNLNVHLKKFHPELGEQSMSC</sequence>
<evidence type="ECO:0000256" key="2">
    <source>
        <dbReference type="ARBA" id="ARBA00022737"/>
    </source>
</evidence>
<evidence type="ECO:0000256" key="1">
    <source>
        <dbReference type="ARBA" id="ARBA00022723"/>
    </source>
</evidence>
<feature type="domain" description="C2H2-type" evidence="6">
    <location>
        <begin position="241"/>
        <end position="268"/>
    </location>
</feature>
<evidence type="ECO:0000313" key="7">
    <source>
        <dbReference type="EMBL" id="JAV84757.1"/>
    </source>
</evidence>
<dbReference type="SMART" id="SM00868">
    <property type="entry name" value="zf-AD"/>
    <property type="match status" value="1"/>
</dbReference>
<dbReference type="GO" id="GO:0008270">
    <property type="term" value="F:zinc ion binding"/>
    <property type="evidence" value="ECO:0007669"/>
    <property type="project" value="UniProtKB-KW"/>
</dbReference>
<dbReference type="EMBL" id="VVIM01000684">
    <property type="protein sequence ID" value="KAB0790882.1"/>
    <property type="molecule type" value="Genomic_DNA"/>
</dbReference>
<reference evidence="7" key="1">
    <citation type="journal article" date="2016" name="Sci. Rep.">
        <title>Molecular characterization of firefly nuptial gifts: a multi-omics approach sheds light on postcopulatory sexual selection.</title>
        <authorList>
            <person name="Al-Wathiqui N."/>
            <person name="Fallon T.R."/>
            <person name="South A."/>
            <person name="Weng J.K."/>
            <person name="Lewis S.M."/>
        </authorList>
    </citation>
    <scope>NUCLEOTIDE SEQUENCE</scope>
</reference>
<dbReference type="EMBL" id="GEZM01032222">
    <property type="protein sequence ID" value="JAV84757.1"/>
    <property type="molecule type" value="Transcribed_RNA"/>
</dbReference>
<keyword evidence="9" id="KW-1185">Reference proteome</keyword>
<keyword evidence="2" id="KW-0677">Repeat</keyword>
<proteinExistence type="predicted"/>
<dbReference type="SUPFAM" id="SSF57667">
    <property type="entry name" value="beta-beta-alpha zinc fingers"/>
    <property type="match status" value="5"/>
</dbReference>
<organism evidence="7">
    <name type="scientific">Photinus pyralis</name>
    <name type="common">Common eastern firefly</name>
    <name type="synonym">Lampyris pyralis</name>
    <dbReference type="NCBI Taxonomy" id="7054"/>
    <lineage>
        <taxon>Eukaryota</taxon>
        <taxon>Metazoa</taxon>
        <taxon>Ecdysozoa</taxon>
        <taxon>Arthropoda</taxon>
        <taxon>Hexapoda</taxon>
        <taxon>Insecta</taxon>
        <taxon>Pterygota</taxon>
        <taxon>Neoptera</taxon>
        <taxon>Endopterygota</taxon>
        <taxon>Coleoptera</taxon>
        <taxon>Polyphaga</taxon>
        <taxon>Elateriformia</taxon>
        <taxon>Elateroidea</taxon>
        <taxon>Lampyridae</taxon>
        <taxon>Lampyrinae</taxon>
        <taxon>Photinus</taxon>
    </lineage>
</organism>
<evidence type="ECO:0000313" key="9">
    <source>
        <dbReference type="Proteomes" id="UP000327044"/>
    </source>
</evidence>
<feature type="domain" description="C2H2-type" evidence="6">
    <location>
        <begin position="183"/>
        <end position="210"/>
    </location>
</feature>
<keyword evidence="1" id="KW-0479">Metal-binding</keyword>